<name>A0A0B5J459_9VIRU</name>
<organism evidence="2 3">
    <name type="scientific">Pandoravirus inopinatum</name>
    <dbReference type="NCBI Taxonomy" id="1605721"/>
    <lineage>
        <taxon>Viruses</taxon>
        <taxon>Pandoravirus</taxon>
    </lineage>
</organism>
<dbReference type="Proteomes" id="UP000202511">
    <property type="component" value="Segment"/>
</dbReference>
<protein>
    <submittedName>
        <fullName evidence="2">Uncharacterized protein</fullName>
    </submittedName>
</protein>
<evidence type="ECO:0000313" key="2">
    <source>
        <dbReference type="EMBL" id="AJF98414.1"/>
    </source>
</evidence>
<evidence type="ECO:0000313" key="3">
    <source>
        <dbReference type="Proteomes" id="UP000202511"/>
    </source>
</evidence>
<sequence length="167" mass="18853">MSGRTVSPPDLDDEDGARPMRPSTVEAARVLHVPLLRSCSRSCMVDIFCCCWCWCSFLSLLLLSLLFHDCFPFLYGTAGLCRADRARTRRLLWSTRTCHAGDGGSCRRRRRNGTIAKQKSVDAAEKKKKFAQRTQEDGKRRVAPKKEKRGQERGCSRQADQEALSAQ</sequence>
<dbReference type="GeneID" id="23463331"/>
<accession>A0A0B5J459</accession>
<proteinExistence type="predicted"/>
<feature type="region of interest" description="Disordered" evidence="1">
    <location>
        <begin position="117"/>
        <end position="167"/>
    </location>
</feature>
<dbReference type="RefSeq" id="YP_009120649.1">
    <property type="nucleotide sequence ID" value="NC_026440.1"/>
</dbReference>
<dbReference type="EMBL" id="KP136319">
    <property type="protein sequence ID" value="AJF98414.1"/>
    <property type="molecule type" value="Genomic_DNA"/>
</dbReference>
<reference evidence="2 3" key="1">
    <citation type="journal article" date="2015" name="Parasitol. Res.">
        <title>Viruses in close associations with free-living amoebae.</title>
        <authorList>
            <person name="Scheid P."/>
        </authorList>
    </citation>
    <scope>NUCLEOTIDE SEQUENCE [LARGE SCALE GENOMIC DNA]</scope>
    <source>
        <strain evidence="2">KlaHel</strain>
    </source>
</reference>
<evidence type="ECO:0000256" key="1">
    <source>
        <dbReference type="SAM" id="MobiDB-lite"/>
    </source>
</evidence>
<dbReference type="KEGG" id="vg:23463331"/>